<reference evidence="15" key="1">
    <citation type="submission" date="2016-10" db="EMBL/GenBank/DDBJ databases">
        <authorList>
            <person name="Varghese N."/>
            <person name="Submissions S."/>
        </authorList>
    </citation>
    <scope>NUCLEOTIDE SEQUENCE [LARGE SCALE GENOMIC DNA]</scope>
    <source>
        <strain evidence="15">CGMCC 1.6494</strain>
    </source>
</reference>
<evidence type="ECO:0000256" key="10">
    <source>
        <dbReference type="ARBA" id="ARBA00022912"/>
    </source>
</evidence>
<evidence type="ECO:0000256" key="4">
    <source>
        <dbReference type="ARBA" id="ARBA00022532"/>
    </source>
</evidence>
<evidence type="ECO:0000256" key="9">
    <source>
        <dbReference type="ARBA" id="ARBA00022840"/>
    </source>
</evidence>
<dbReference type="GO" id="GO:0004721">
    <property type="term" value="F:phosphoprotein phosphatase activity"/>
    <property type="evidence" value="ECO:0007669"/>
    <property type="project" value="UniProtKB-KW"/>
</dbReference>
<dbReference type="PIRSF" id="PIRSF000719">
    <property type="entry name" value="AceK"/>
    <property type="match status" value="1"/>
</dbReference>
<evidence type="ECO:0000259" key="13">
    <source>
        <dbReference type="Pfam" id="PF20423"/>
    </source>
</evidence>
<evidence type="ECO:0000256" key="11">
    <source>
        <dbReference type="HAMAP-Rule" id="MF_00747"/>
    </source>
</evidence>
<dbReference type="GO" id="GO:0005524">
    <property type="term" value="F:ATP binding"/>
    <property type="evidence" value="ECO:0007669"/>
    <property type="project" value="UniProtKB-UniRule"/>
</dbReference>
<dbReference type="AlphaFoldDB" id="A0A1H0BMR9"/>
<keyword evidence="15" id="KW-1185">Reference proteome</keyword>
<dbReference type="GO" id="GO:0006006">
    <property type="term" value="P:glucose metabolic process"/>
    <property type="evidence" value="ECO:0007669"/>
    <property type="project" value="InterPro"/>
</dbReference>
<comment type="catalytic activity">
    <reaction evidence="11">
        <text>L-seryl-[isocitrate dehydrogenase] + ATP = O-phospho-L-seryl-[isocitrate dehydrogenase] + ADP + H(+)</text>
        <dbReference type="Rhea" id="RHEA:43540"/>
        <dbReference type="Rhea" id="RHEA-COMP:10605"/>
        <dbReference type="Rhea" id="RHEA-COMP:10606"/>
        <dbReference type="ChEBI" id="CHEBI:15378"/>
        <dbReference type="ChEBI" id="CHEBI:29999"/>
        <dbReference type="ChEBI" id="CHEBI:30616"/>
        <dbReference type="ChEBI" id="CHEBI:83421"/>
        <dbReference type="ChEBI" id="CHEBI:456216"/>
        <dbReference type="EC" id="2.7.11.5"/>
    </reaction>
</comment>
<gene>
    <name evidence="11" type="primary">aceK</name>
    <name evidence="14" type="ORF">SAMN04487951_105139</name>
</gene>
<comment type="subcellular location">
    <subcellularLocation>
        <location evidence="11">Cytoplasm</location>
    </subcellularLocation>
</comment>
<keyword evidence="6 11" id="KW-0547">Nucleotide-binding</keyword>
<keyword evidence="5 11" id="KW-0808">Transferase</keyword>
<evidence type="ECO:0000256" key="3">
    <source>
        <dbReference type="ARBA" id="ARBA00022527"/>
    </source>
</evidence>
<proteinExistence type="inferred from homology"/>
<evidence type="ECO:0000313" key="15">
    <source>
        <dbReference type="Proteomes" id="UP000199677"/>
    </source>
</evidence>
<dbReference type="GO" id="GO:0016208">
    <property type="term" value="F:AMP binding"/>
    <property type="evidence" value="ECO:0007669"/>
    <property type="project" value="TreeGrafter"/>
</dbReference>
<feature type="domain" description="Isocitrate dehydrogenase kinase/phosphatase (AceK) kinase" evidence="12">
    <location>
        <begin position="320"/>
        <end position="574"/>
    </location>
</feature>
<dbReference type="HAMAP" id="MF_00747">
    <property type="entry name" value="AceK"/>
    <property type="match status" value="1"/>
</dbReference>
<dbReference type="GO" id="GO:0008772">
    <property type="term" value="F:[isocitrate dehydrogenase (NADP+)] kinase activity"/>
    <property type="evidence" value="ECO:0007669"/>
    <property type="project" value="UniProtKB-UniRule"/>
</dbReference>
<dbReference type="Proteomes" id="UP000199677">
    <property type="component" value="Unassembled WGS sequence"/>
</dbReference>
<keyword evidence="7 11" id="KW-0418">Kinase</keyword>
<keyword evidence="2 11" id="KW-0963">Cytoplasm</keyword>
<comment type="similarity">
    <text evidence="11">Belongs to the AceK family.</text>
</comment>
<keyword evidence="1 11" id="KW-0329">Glyoxylate bypass</keyword>
<sequence length="588" mass="67836">MKLSPAYRLAATVLHGFDEYRARFKQITADASRRFRDAAWRDAQQASASRINLYEEKVNDTMGRLQRTFSHEVLAHCETWGEARTHYAELISQRLDYELAETFFNSLFCSIFQHRHIRNEWMFVYSSREDAAHRSGIELCRREKVNGDWPGALAWALVEAPFENRFVDLERDTKLGAELLEAQLPPAIMQADDAQIELLKSVFYRNKGAYLVGRISGGGEQVPLVLPVLHGEGYGEEQGGDPRLHLDTVLTETDEVSIIFSFTRAYFQVEVAVPREFVDYLQQLMPHKPEGELYAAIGFFKHGKTEFFRALNRQVAKREDQFIIAPGVRGMVMAVFVLPSFRTVFKIIKDKFDPAKDVTHAVVREKYRLVKRHDRVGRMADTQEFSNFTVRQDHFDPECLEHLLAVAPSIVSLKDDKVIIKHCYTERMMTPLNIYLEECSAAEQAMVLKDYGNAIKQMAAANIFPGDMLLKNFGVTRHGRVIFYDYDEVCYLTECRFRHIPKSYSNDFQSGGAETLSIGPNDIFPEEFGPFMFANPELRRLFMEQHPELFDASYWQELQRAIIDGRVIDVYPYRNKQRFAGTVGQLVY</sequence>
<dbReference type="STRING" id="416873.SAMN04487951_105139"/>
<dbReference type="GO" id="GO:0004674">
    <property type="term" value="F:protein serine/threonine kinase activity"/>
    <property type="evidence" value="ECO:0007669"/>
    <property type="project" value="UniProtKB-KW"/>
</dbReference>
<dbReference type="Pfam" id="PF06315">
    <property type="entry name" value="AceK_kinase"/>
    <property type="match status" value="1"/>
</dbReference>
<evidence type="ECO:0000313" key="14">
    <source>
        <dbReference type="EMBL" id="SDN46763.1"/>
    </source>
</evidence>
<dbReference type="PANTHER" id="PTHR39559">
    <property type="match status" value="1"/>
</dbReference>
<keyword evidence="9 11" id="KW-0067">ATP-binding</keyword>
<comment type="function">
    <text evidence="11">Bifunctional enzyme which can phosphorylate or dephosphorylate isocitrate dehydrogenase (IDH) on a specific serine residue. This is a regulatory mechanism which enables bacteria to bypass the Krebs cycle via the glyoxylate shunt in response to the source of carbon. When bacteria are grown on glucose, IDH is fully active and unphosphorylated, but when grown on acetate or ethanol, the activity of IDH declines drastically concomitant with its phosphorylation.</text>
</comment>
<keyword evidence="10 11" id="KW-0904">Protein phosphatase</keyword>
<evidence type="ECO:0000259" key="12">
    <source>
        <dbReference type="Pfam" id="PF06315"/>
    </source>
</evidence>
<dbReference type="EC" id="2.7.11.5" evidence="11"/>
<evidence type="ECO:0000256" key="2">
    <source>
        <dbReference type="ARBA" id="ARBA00022490"/>
    </source>
</evidence>
<name>A0A1H0BMR9_9GAMM</name>
<dbReference type="InterPro" id="IPR046855">
    <property type="entry name" value="AceK_kinase"/>
</dbReference>
<dbReference type="GO" id="GO:0006097">
    <property type="term" value="P:glyoxylate cycle"/>
    <property type="evidence" value="ECO:0007669"/>
    <property type="project" value="UniProtKB-UniRule"/>
</dbReference>
<dbReference type="RefSeq" id="WP_089704308.1">
    <property type="nucleotide sequence ID" value="NZ_FNII01000005.1"/>
</dbReference>
<feature type="binding site" evidence="11">
    <location>
        <begin position="325"/>
        <end position="331"/>
    </location>
    <ligand>
        <name>ATP</name>
        <dbReference type="ChEBI" id="CHEBI:30616"/>
    </ligand>
</feature>
<dbReference type="InterPro" id="IPR010452">
    <property type="entry name" value="Isocitrate_DH_AceK"/>
</dbReference>
<dbReference type="EC" id="3.1.3.-" evidence="11"/>
<dbReference type="OrthoDB" id="5287793at2"/>
<keyword evidence="3 11" id="KW-0723">Serine/threonine-protein kinase</keyword>
<keyword evidence="8 11" id="KW-0378">Hydrolase</keyword>
<evidence type="ECO:0000256" key="7">
    <source>
        <dbReference type="ARBA" id="ARBA00022777"/>
    </source>
</evidence>
<evidence type="ECO:0000256" key="5">
    <source>
        <dbReference type="ARBA" id="ARBA00022679"/>
    </source>
</evidence>
<evidence type="ECO:0000256" key="6">
    <source>
        <dbReference type="ARBA" id="ARBA00022741"/>
    </source>
</evidence>
<dbReference type="Pfam" id="PF20423">
    <property type="entry name" value="AceK_regulatory"/>
    <property type="match status" value="1"/>
</dbReference>
<feature type="binding site" evidence="11">
    <location>
        <position position="346"/>
    </location>
    <ligand>
        <name>ATP</name>
        <dbReference type="ChEBI" id="CHEBI:30616"/>
    </ligand>
</feature>
<dbReference type="NCBIfam" id="NF002804">
    <property type="entry name" value="PRK02946.1"/>
    <property type="match status" value="1"/>
</dbReference>
<dbReference type="GO" id="GO:0006099">
    <property type="term" value="P:tricarboxylic acid cycle"/>
    <property type="evidence" value="ECO:0007669"/>
    <property type="project" value="UniProtKB-UniRule"/>
</dbReference>
<evidence type="ECO:0000256" key="1">
    <source>
        <dbReference type="ARBA" id="ARBA00022435"/>
    </source>
</evidence>
<evidence type="ECO:0000256" key="8">
    <source>
        <dbReference type="ARBA" id="ARBA00022801"/>
    </source>
</evidence>
<feature type="domain" description="Isocitrate dehydrogenase kinase/phosphatase (AceK) regulatory" evidence="13">
    <location>
        <begin position="10"/>
        <end position="316"/>
    </location>
</feature>
<keyword evidence="4 11" id="KW-0816">Tricarboxylic acid cycle</keyword>
<dbReference type="EMBL" id="FNII01000005">
    <property type="protein sequence ID" value="SDN46763.1"/>
    <property type="molecule type" value="Genomic_DNA"/>
</dbReference>
<dbReference type="PANTHER" id="PTHR39559:SF1">
    <property type="entry name" value="ISOCITRATE DEHYDROGENASE KINASE_PHOSPHATASE"/>
    <property type="match status" value="1"/>
</dbReference>
<feature type="active site" evidence="11">
    <location>
        <position position="381"/>
    </location>
</feature>
<protein>
    <recommendedName>
        <fullName evidence="11">Isocitrate dehydrogenase kinase/phosphatase</fullName>
        <shortName evidence="11">IDH kinase/phosphatase</shortName>
        <shortName evidence="11">IDHK/P</shortName>
        <ecNumber evidence="11">2.7.11.5</ecNumber>
        <ecNumber evidence="11">3.1.3.-</ecNumber>
    </recommendedName>
</protein>
<dbReference type="InterPro" id="IPR046854">
    <property type="entry name" value="AceK_regulatory"/>
</dbReference>
<organism evidence="14 15">
    <name type="scientific">Vreelandella arcis</name>
    <dbReference type="NCBI Taxonomy" id="416873"/>
    <lineage>
        <taxon>Bacteria</taxon>
        <taxon>Pseudomonadati</taxon>
        <taxon>Pseudomonadota</taxon>
        <taxon>Gammaproteobacteria</taxon>
        <taxon>Oceanospirillales</taxon>
        <taxon>Halomonadaceae</taxon>
        <taxon>Vreelandella</taxon>
    </lineage>
</organism>
<accession>A0A1H0BMR9</accession>
<dbReference type="GO" id="GO:0005737">
    <property type="term" value="C:cytoplasm"/>
    <property type="evidence" value="ECO:0007669"/>
    <property type="project" value="UniProtKB-SubCell"/>
</dbReference>